<keyword evidence="3" id="KW-1185">Reference proteome</keyword>
<sequence length="110" mass="12063">MTKSAVNLKLHKQDVHGIDFRWHHCDQVGCDHKAKHASDLARHKETNHPNPHLPYHLLIQNNICDDEVPSRSPTPPASSPSPEPSTTLSSASEHALQVLSEAVSSGIINV</sequence>
<protein>
    <submittedName>
        <fullName evidence="2">Uncharacterized protein</fullName>
    </submittedName>
</protein>
<comment type="caution">
    <text evidence="2">The sequence shown here is derived from an EMBL/GenBank/DDBJ whole genome shotgun (WGS) entry which is preliminary data.</text>
</comment>
<feature type="compositionally biased region" description="Pro residues" evidence="1">
    <location>
        <begin position="72"/>
        <end position="83"/>
    </location>
</feature>
<dbReference type="AlphaFoldDB" id="A0A9W7B201"/>
<evidence type="ECO:0000313" key="2">
    <source>
        <dbReference type="EMBL" id="GMH80641.1"/>
    </source>
</evidence>
<name>A0A9W7B201_9STRA</name>
<gene>
    <name evidence="2" type="ORF">TrST_g642</name>
</gene>
<reference evidence="3" key="1">
    <citation type="journal article" date="2023" name="Commun. Biol.">
        <title>Genome analysis of Parmales, the sister group of diatoms, reveals the evolutionary specialization of diatoms from phago-mixotrophs to photoautotrophs.</title>
        <authorList>
            <person name="Ban H."/>
            <person name="Sato S."/>
            <person name="Yoshikawa S."/>
            <person name="Yamada K."/>
            <person name="Nakamura Y."/>
            <person name="Ichinomiya M."/>
            <person name="Sato N."/>
            <person name="Blanc-Mathieu R."/>
            <person name="Endo H."/>
            <person name="Kuwata A."/>
            <person name="Ogata H."/>
        </authorList>
    </citation>
    <scope>NUCLEOTIDE SEQUENCE [LARGE SCALE GENOMIC DNA]</scope>
    <source>
        <strain evidence="3">NIES 3701</strain>
    </source>
</reference>
<evidence type="ECO:0000313" key="3">
    <source>
        <dbReference type="Proteomes" id="UP001165085"/>
    </source>
</evidence>
<evidence type="ECO:0000256" key="1">
    <source>
        <dbReference type="SAM" id="MobiDB-lite"/>
    </source>
</evidence>
<dbReference type="Proteomes" id="UP001165085">
    <property type="component" value="Unassembled WGS sequence"/>
</dbReference>
<accession>A0A9W7B201</accession>
<proteinExistence type="predicted"/>
<feature type="compositionally biased region" description="Low complexity" evidence="1">
    <location>
        <begin position="84"/>
        <end position="93"/>
    </location>
</feature>
<feature type="region of interest" description="Disordered" evidence="1">
    <location>
        <begin position="64"/>
        <end position="94"/>
    </location>
</feature>
<dbReference type="OrthoDB" id="3561125at2759"/>
<dbReference type="EMBL" id="BRXY01000247">
    <property type="protein sequence ID" value="GMH80641.1"/>
    <property type="molecule type" value="Genomic_DNA"/>
</dbReference>
<organism evidence="2 3">
    <name type="scientific">Triparma strigata</name>
    <dbReference type="NCBI Taxonomy" id="1606541"/>
    <lineage>
        <taxon>Eukaryota</taxon>
        <taxon>Sar</taxon>
        <taxon>Stramenopiles</taxon>
        <taxon>Ochrophyta</taxon>
        <taxon>Bolidophyceae</taxon>
        <taxon>Parmales</taxon>
        <taxon>Triparmaceae</taxon>
        <taxon>Triparma</taxon>
    </lineage>
</organism>